<dbReference type="GO" id="GO:0106050">
    <property type="term" value="F:tRNA 2'-O-methyltransferase activity"/>
    <property type="evidence" value="ECO:0007669"/>
    <property type="project" value="UniProtKB-UniRule"/>
</dbReference>
<evidence type="ECO:0000256" key="9">
    <source>
        <dbReference type="ARBA" id="ARBA00048165"/>
    </source>
</evidence>
<dbReference type="PROSITE" id="PS51800">
    <property type="entry name" value="ZF_CHHC_U11_48K"/>
    <property type="match status" value="1"/>
</dbReference>
<proteinExistence type="inferred from homology"/>
<evidence type="ECO:0000256" key="13">
    <source>
        <dbReference type="SAM" id="MobiDB-lite"/>
    </source>
</evidence>
<keyword evidence="5 12" id="KW-0819">tRNA processing</keyword>
<keyword evidence="4 12" id="KW-0949">S-adenosyl-L-methionine</keyword>
<dbReference type="PANTHER" id="PTHR12998">
    <property type="entry name" value="TRNA:M(4)X MODIFICATION ENZYME TRM13 HOMOLOG"/>
    <property type="match status" value="1"/>
</dbReference>
<comment type="catalytic activity">
    <reaction evidence="9 12">
        <text>cytidine(4) in tRNA(Pro) + S-adenosyl-L-methionine = 2'-O-methylcytidine(4) in tRNA(Pro) + S-adenosyl-L-homocysteine + H(+)</text>
        <dbReference type="Rhea" id="RHEA:32767"/>
        <dbReference type="Rhea" id="RHEA-COMP:10397"/>
        <dbReference type="Rhea" id="RHEA-COMP:10398"/>
        <dbReference type="ChEBI" id="CHEBI:15378"/>
        <dbReference type="ChEBI" id="CHEBI:57856"/>
        <dbReference type="ChEBI" id="CHEBI:59789"/>
        <dbReference type="ChEBI" id="CHEBI:74495"/>
        <dbReference type="ChEBI" id="CHEBI:82748"/>
        <dbReference type="EC" id="2.1.1.225"/>
    </reaction>
</comment>
<evidence type="ECO:0000256" key="2">
    <source>
        <dbReference type="ARBA" id="ARBA00022603"/>
    </source>
</evidence>
<evidence type="ECO:0000256" key="7">
    <source>
        <dbReference type="ARBA" id="ARBA00022771"/>
    </source>
</evidence>
<comment type="catalytic activity">
    <reaction evidence="10 12">
        <text>cytidine(4) in tRNA(Gly)(GCC) + S-adenosyl-L-methionine = 2'-O-methylcytidine(4) in tRNA(Gly)(GCC) + S-adenosyl-L-homocysteine + H(+)</text>
        <dbReference type="Rhea" id="RHEA:43192"/>
        <dbReference type="Rhea" id="RHEA-COMP:10399"/>
        <dbReference type="Rhea" id="RHEA-COMP:10400"/>
        <dbReference type="ChEBI" id="CHEBI:15378"/>
        <dbReference type="ChEBI" id="CHEBI:57856"/>
        <dbReference type="ChEBI" id="CHEBI:59789"/>
        <dbReference type="ChEBI" id="CHEBI:74495"/>
        <dbReference type="ChEBI" id="CHEBI:82748"/>
        <dbReference type="EC" id="2.1.1.225"/>
    </reaction>
</comment>
<comment type="similarity">
    <text evidence="1 12">Belongs to the methyltransferase TRM13 family.</text>
</comment>
<dbReference type="Pfam" id="PF05206">
    <property type="entry name" value="TRM13"/>
    <property type="match status" value="1"/>
</dbReference>
<dbReference type="EC" id="2.1.1.225" evidence="12"/>
<feature type="domain" description="CHHC U11-48K-type" evidence="14">
    <location>
        <begin position="14"/>
        <end position="41"/>
    </location>
</feature>
<evidence type="ECO:0000256" key="6">
    <source>
        <dbReference type="ARBA" id="ARBA00022723"/>
    </source>
</evidence>
<evidence type="ECO:0000313" key="16">
    <source>
        <dbReference type="Proteomes" id="UP001445335"/>
    </source>
</evidence>
<keyword evidence="2 12" id="KW-0489">Methyltransferase</keyword>
<dbReference type="InterPro" id="IPR007871">
    <property type="entry name" value="Methyltransferase_TRM13"/>
</dbReference>
<evidence type="ECO:0000259" key="14">
    <source>
        <dbReference type="PROSITE" id="PS51800"/>
    </source>
</evidence>
<keyword evidence="3 12" id="KW-0808">Transferase</keyword>
<evidence type="ECO:0000256" key="5">
    <source>
        <dbReference type="ARBA" id="ARBA00022694"/>
    </source>
</evidence>
<comment type="catalytic activity">
    <reaction evidence="11 12">
        <text>adenosine(4) in tRNA(His) + S-adenosyl-L-methionine = 2'-O-methyladenosine(4) in tRNA(His) + S-adenosyl-L-homocysteine + H(+)</text>
        <dbReference type="Rhea" id="RHEA:43196"/>
        <dbReference type="Rhea" id="RHEA-COMP:10401"/>
        <dbReference type="Rhea" id="RHEA-COMP:10402"/>
        <dbReference type="ChEBI" id="CHEBI:15378"/>
        <dbReference type="ChEBI" id="CHEBI:57856"/>
        <dbReference type="ChEBI" id="CHEBI:59789"/>
        <dbReference type="ChEBI" id="CHEBI:74411"/>
        <dbReference type="ChEBI" id="CHEBI:74477"/>
        <dbReference type="EC" id="2.1.1.225"/>
    </reaction>
</comment>
<evidence type="ECO:0000313" key="15">
    <source>
        <dbReference type="EMBL" id="KAK9845821.1"/>
    </source>
</evidence>
<organism evidence="15 16">
    <name type="scientific">Elliptochloris bilobata</name>
    <dbReference type="NCBI Taxonomy" id="381761"/>
    <lineage>
        <taxon>Eukaryota</taxon>
        <taxon>Viridiplantae</taxon>
        <taxon>Chlorophyta</taxon>
        <taxon>core chlorophytes</taxon>
        <taxon>Trebouxiophyceae</taxon>
        <taxon>Trebouxiophyceae incertae sedis</taxon>
        <taxon>Elliptochloris clade</taxon>
        <taxon>Elliptochloris</taxon>
    </lineage>
</organism>
<dbReference type="AlphaFoldDB" id="A0AAW1SJZ0"/>
<sequence length="272" mass="29130">MIAFPVFFDFGRKRIPCPLDPQHTVVESELALHIKRCPAHRKQEEAEAKAYYRKACNTGSGPEVQLDEAAPGGPDAQGPDPKAGKSAAARLAHACGMGQARFLELAARVVAACEQVCGADEDPVEELLEELEALPGEGVASERSASNRPFSAKHARQQASIVGHLRRLGLLEEAQERAYVEFGAGKGYLGLAVREAAPGAALVLIDRGTFTLPADRVLRKMKARFERLRVDIADFEPRGAPLLLQGSGLGSSGKGPEPSLRPWIALGKHLCG</sequence>
<dbReference type="InterPro" id="IPR022776">
    <property type="entry name" value="TRM13/UPF0224_CHHC_Znf_dom"/>
</dbReference>
<comment type="caution">
    <text evidence="15">The sequence shown here is derived from an EMBL/GenBank/DDBJ whole genome shotgun (WGS) entry which is preliminary data.</text>
</comment>
<evidence type="ECO:0000256" key="12">
    <source>
        <dbReference type="RuleBase" id="RU367103"/>
    </source>
</evidence>
<reference evidence="15 16" key="1">
    <citation type="journal article" date="2024" name="Nat. Commun.">
        <title>Phylogenomics reveals the evolutionary origins of lichenization in chlorophyte algae.</title>
        <authorList>
            <person name="Puginier C."/>
            <person name="Libourel C."/>
            <person name="Otte J."/>
            <person name="Skaloud P."/>
            <person name="Haon M."/>
            <person name="Grisel S."/>
            <person name="Petersen M."/>
            <person name="Berrin J.G."/>
            <person name="Delaux P.M."/>
            <person name="Dal Grande F."/>
            <person name="Keller J."/>
        </authorList>
    </citation>
    <scope>NUCLEOTIDE SEQUENCE [LARGE SCALE GENOMIC DNA]</scope>
    <source>
        <strain evidence="15 16">SAG 245.80</strain>
    </source>
</reference>
<dbReference type="Pfam" id="PF05253">
    <property type="entry name" value="zf-U11-48K"/>
    <property type="match status" value="1"/>
</dbReference>
<keyword evidence="7 12" id="KW-0863">Zinc-finger</keyword>
<dbReference type="InterPro" id="IPR039044">
    <property type="entry name" value="Trm13"/>
</dbReference>
<dbReference type="GO" id="GO:0030488">
    <property type="term" value="P:tRNA methylation"/>
    <property type="evidence" value="ECO:0007669"/>
    <property type="project" value="InterPro"/>
</dbReference>
<dbReference type="Proteomes" id="UP001445335">
    <property type="component" value="Unassembled WGS sequence"/>
</dbReference>
<evidence type="ECO:0000256" key="11">
    <source>
        <dbReference type="ARBA" id="ARBA00049393"/>
    </source>
</evidence>
<name>A0AAW1SJZ0_9CHLO</name>
<gene>
    <name evidence="15" type="ORF">WJX81_003282</name>
</gene>
<evidence type="ECO:0000256" key="10">
    <source>
        <dbReference type="ARBA" id="ARBA00048635"/>
    </source>
</evidence>
<dbReference type="PANTHER" id="PTHR12998:SF0">
    <property type="entry name" value="TRNA:M(4)X MODIFICATION ENZYME TRM13 HOMOLOG"/>
    <property type="match status" value="1"/>
</dbReference>
<keyword evidence="6 12" id="KW-0479">Metal-binding</keyword>
<keyword evidence="8 12" id="KW-0862">Zinc</keyword>
<comment type="function">
    <text evidence="12">tRNA methylase which 2'-O-methylates cytidine(4) in tRNA(Pro) and tRNA(Gly)(GCC), and adenosine(4) in tRNA(His).</text>
</comment>
<dbReference type="EMBL" id="JALJOU010000002">
    <property type="protein sequence ID" value="KAK9845821.1"/>
    <property type="molecule type" value="Genomic_DNA"/>
</dbReference>
<evidence type="ECO:0000256" key="1">
    <source>
        <dbReference type="ARBA" id="ARBA00005265"/>
    </source>
</evidence>
<feature type="region of interest" description="Disordered" evidence="13">
    <location>
        <begin position="62"/>
        <end position="85"/>
    </location>
</feature>
<dbReference type="GO" id="GO:0008270">
    <property type="term" value="F:zinc ion binding"/>
    <property type="evidence" value="ECO:0007669"/>
    <property type="project" value="UniProtKB-KW"/>
</dbReference>
<evidence type="ECO:0000256" key="4">
    <source>
        <dbReference type="ARBA" id="ARBA00022691"/>
    </source>
</evidence>
<feature type="compositionally biased region" description="Low complexity" evidence="13">
    <location>
        <begin position="69"/>
        <end position="81"/>
    </location>
</feature>
<keyword evidence="16" id="KW-1185">Reference proteome</keyword>
<evidence type="ECO:0000256" key="8">
    <source>
        <dbReference type="ARBA" id="ARBA00022833"/>
    </source>
</evidence>
<protein>
    <recommendedName>
        <fullName evidence="12">tRNA:m(4)X modification enzyme TRM13</fullName>
        <ecNumber evidence="12">2.1.1.225</ecNumber>
    </recommendedName>
</protein>
<evidence type="ECO:0000256" key="3">
    <source>
        <dbReference type="ARBA" id="ARBA00022679"/>
    </source>
</evidence>
<accession>A0AAW1SJZ0</accession>